<sequence length="156" mass="18315">MNMEKKDIKVLYIDDELDNLTSFRATFRRSFNIITAESPEEAMEILETESVHVILSDQRMPKKTGIEFFEDIQTIYPDPIRILITGYTDINAVIDAINLGQVYKYLTKPWNEEDVKIFVEKAYEVYRLRKDNADLTNELIDVNRKLEFIARQSLLS</sequence>
<organism evidence="4 5">
    <name type="scientific">Segetibacter aerophilus</name>
    <dbReference type="NCBI Taxonomy" id="670293"/>
    <lineage>
        <taxon>Bacteria</taxon>
        <taxon>Pseudomonadati</taxon>
        <taxon>Bacteroidota</taxon>
        <taxon>Chitinophagia</taxon>
        <taxon>Chitinophagales</taxon>
        <taxon>Chitinophagaceae</taxon>
        <taxon>Segetibacter</taxon>
    </lineage>
</organism>
<dbReference type="GO" id="GO:0000160">
    <property type="term" value="P:phosphorelay signal transduction system"/>
    <property type="evidence" value="ECO:0007669"/>
    <property type="project" value="InterPro"/>
</dbReference>
<dbReference type="Proteomes" id="UP000321513">
    <property type="component" value="Unassembled WGS sequence"/>
</dbReference>
<dbReference type="InterPro" id="IPR050595">
    <property type="entry name" value="Bact_response_regulator"/>
</dbReference>
<name>A0A512BK00_9BACT</name>
<keyword evidence="5" id="KW-1185">Reference proteome</keyword>
<dbReference type="PROSITE" id="PS50110">
    <property type="entry name" value="RESPONSE_REGULATORY"/>
    <property type="match status" value="1"/>
</dbReference>
<keyword evidence="1 2" id="KW-0597">Phosphoprotein</keyword>
<gene>
    <name evidence="4" type="ORF">SAE01_47820</name>
</gene>
<dbReference type="Pfam" id="PF00072">
    <property type="entry name" value="Response_reg"/>
    <property type="match status" value="1"/>
</dbReference>
<dbReference type="InterPro" id="IPR011006">
    <property type="entry name" value="CheY-like_superfamily"/>
</dbReference>
<evidence type="ECO:0000313" key="4">
    <source>
        <dbReference type="EMBL" id="GEO12286.1"/>
    </source>
</evidence>
<dbReference type="SMART" id="SM00448">
    <property type="entry name" value="REC"/>
    <property type="match status" value="1"/>
</dbReference>
<dbReference type="AlphaFoldDB" id="A0A512BK00"/>
<dbReference type="EMBL" id="BJYT01000053">
    <property type="protein sequence ID" value="GEO12286.1"/>
    <property type="molecule type" value="Genomic_DNA"/>
</dbReference>
<evidence type="ECO:0000313" key="5">
    <source>
        <dbReference type="Proteomes" id="UP000321513"/>
    </source>
</evidence>
<dbReference type="SUPFAM" id="SSF52172">
    <property type="entry name" value="CheY-like"/>
    <property type="match status" value="1"/>
</dbReference>
<feature type="domain" description="Response regulatory" evidence="3">
    <location>
        <begin position="9"/>
        <end position="123"/>
    </location>
</feature>
<dbReference type="PANTHER" id="PTHR44591">
    <property type="entry name" value="STRESS RESPONSE REGULATOR PROTEIN 1"/>
    <property type="match status" value="1"/>
</dbReference>
<dbReference type="CDD" id="cd17569">
    <property type="entry name" value="REC_HupR-like"/>
    <property type="match status" value="1"/>
</dbReference>
<accession>A0A512BK00</accession>
<comment type="caution">
    <text evidence="4">The sequence shown here is derived from an EMBL/GenBank/DDBJ whole genome shotgun (WGS) entry which is preliminary data.</text>
</comment>
<evidence type="ECO:0000256" key="1">
    <source>
        <dbReference type="ARBA" id="ARBA00022553"/>
    </source>
</evidence>
<reference evidence="4 5" key="1">
    <citation type="submission" date="2019-07" db="EMBL/GenBank/DDBJ databases">
        <title>Whole genome shotgun sequence of Segetibacter aerophilus NBRC 106135.</title>
        <authorList>
            <person name="Hosoyama A."/>
            <person name="Uohara A."/>
            <person name="Ohji S."/>
            <person name="Ichikawa N."/>
        </authorList>
    </citation>
    <scope>NUCLEOTIDE SEQUENCE [LARGE SCALE GENOMIC DNA]</scope>
    <source>
        <strain evidence="4 5">NBRC 106135</strain>
    </source>
</reference>
<proteinExistence type="predicted"/>
<feature type="modified residue" description="4-aspartylphosphate" evidence="2">
    <location>
        <position position="57"/>
    </location>
</feature>
<evidence type="ECO:0000259" key="3">
    <source>
        <dbReference type="PROSITE" id="PS50110"/>
    </source>
</evidence>
<evidence type="ECO:0000256" key="2">
    <source>
        <dbReference type="PROSITE-ProRule" id="PRU00169"/>
    </source>
</evidence>
<protein>
    <recommendedName>
        <fullName evidence="3">Response regulatory domain-containing protein</fullName>
    </recommendedName>
</protein>
<dbReference type="InterPro" id="IPR001789">
    <property type="entry name" value="Sig_transdc_resp-reg_receiver"/>
</dbReference>
<dbReference type="PANTHER" id="PTHR44591:SF19">
    <property type="entry name" value="TWO-COMPONENT RESPONSE REGULATOR-RELATED"/>
    <property type="match status" value="1"/>
</dbReference>
<dbReference type="Gene3D" id="3.40.50.2300">
    <property type="match status" value="1"/>
</dbReference>